<keyword evidence="5" id="KW-1185">Reference proteome</keyword>
<keyword evidence="4" id="KW-0614">Plasmid</keyword>
<sequence>MLSKHWKFQAAILTILGVLFAITLPLLTNIKALSQTPSVPLPIAQCTDVEIQQHIEQLGNGEPSAFEGLVSCKSKAVPALIKALKNQDKDARLIIISVLGQIGSQAAPAIPSLTEFLKDESSDVRIITVQTLGKIGKDAVPALITALKREDGYASPVPSSDAIDVLGEIGKDAVPALIAALKDEDWGIGNGAVSALGKIGKDAVPALFTALKDENSITRSRAASALAEIGVEVIPDLIQALEDNDSKVRSGAADALGDIGFEAKAAVPALMTAFQDTDSKVRSSAAYALVQIGIEPKFAVSVLRTVIHDQVAPKKSAFPVIVRVSPQNLREFTNNNTRETPERAWTKGIVRSWAILALADTGVEAIPDLIQALNDREPFAFFHSEERALRKIGKDAVPALIADLQSQESRTRSRAAYALMQIGKDAQSAVPALITALQDENSDVRFSAAIAIFKIGGNPKDVIPELIPAIKYEHIGGYLCGPNSVLAHEALVEIGKDVVPVLIAALNDKYVGFKYGAVVALGEIGADAKDAVPELTKIFLDRNEDIWMRDEAIKSLKKINSSEAISIVERYRKTTDEISHWVAQHPNLGICVQDPAPPVREATTAYVSARPPAICRIRAIRAVLRWKCP</sequence>
<dbReference type="GO" id="GO:0016491">
    <property type="term" value="F:oxidoreductase activity"/>
    <property type="evidence" value="ECO:0007669"/>
    <property type="project" value="TreeGrafter"/>
</dbReference>
<dbReference type="Pfam" id="PF13646">
    <property type="entry name" value="HEAT_2"/>
    <property type="match status" value="5"/>
</dbReference>
<keyword evidence="1" id="KW-0042">Antenna complex</keyword>
<dbReference type="AlphaFoldDB" id="K9WQN6"/>
<dbReference type="SMART" id="SM00567">
    <property type="entry name" value="EZ_HEAT"/>
    <property type="match status" value="12"/>
</dbReference>
<dbReference type="Pfam" id="PF03130">
    <property type="entry name" value="HEAT_PBS"/>
    <property type="match status" value="1"/>
</dbReference>
<keyword evidence="2" id="KW-0605">Phycobilisome</keyword>
<dbReference type="RefSeq" id="WP_015186200.1">
    <property type="nucleotide sequence ID" value="NC_019739.1"/>
</dbReference>
<dbReference type="HOGENOM" id="CLU_434646_0_0_3"/>
<dbReference type="InterPro" id="IPR016024">
    <property type="entry name" value="ARM-type_fold"/>
</dbReference>
<reference evidence="4 5" key="1">
    <citation type="submission" date="2012-06" db="EMBL/GenBank/DDBJ databases">
        <title>Finished plasmid 1 of genome of Microcoleus sp. PCC 7113.</title>
        <authorList>
            <consortium name="US DOE Joint Genome Institute"/>
            <person name="Gugger M."/>
            <person name="Coursin T."/>
            <person name="Rippka R."/>
            <person name="Tandeau De Marsac N."/>
            <person name="Huntemann M."/>
            <person name="Wei C.-L."/>
            <person name="Han J."/>
            <person name="Detter J.C."/>
            <person name="Han C."/>
            <person name="Tapia R."/>
            <person name="Chen A."/>
            <person name="Kyrpides N."/>
            <person name="Mavromatis K."/>
            <person name="Markowitz V."/>
            <person name="Szeto E."/>
            <person name="Ivanova N."/>
            <person name="Pagani I."/>
            <person name="Pati A."/>
            <person name="Goodwin L."/>
            <person name="Nordberg H.P."/>
            <person name="Cantor M.N."/>
            <person name="Hua S.X."/>
            <person name="Woyke T."/>
            <person name="Kerfeld C.A."/>
        </authorList>
    </citation>
    <scope>NUCLEOTIDE SEQUENCE [LARGE SCALE GENOMIC DNA]</scope>
    <source>
        <strain evidence="4 5">PCC 7113</strain>
        <plasmid evidence="4 5">pMIC7113.01</plasmid>
    </source>
</reference>
<geneLocation type="plasmid" evidence="4 5">
    <name>pMIC7113.01</name>
</geneLocation>
<dbReference type="GO" id="GO:0030089">
    <property type="term" value="C:phycobilisome"/>
    <property type="evidence" value="ECO:0007669"/>
    <property type="project" value="UniProtKB-KW"/>
</dbReference>
<dbReference type="OrthoDB" id="444772at2"/>
<organism evidence="4 5">
    <name type="scientific">Allocoleopsis franciscana PCC 7113</name>
    <dbReference type="NCBI Taxonomy" id="1173027"/>
    <lineage>
        <taxon>Bacteria</taxon>
        <taxon>Bacillati</taxon>
        <taxon>Cyanobacteriota</taxon>
        <taxon>Cyanophyceae</taxon>
        <taxon>Coleofasciculales</taxon>
        <taxon>Coleofasciculaceae</taxon>
        <taxon>Allocoleopsis</taxon>
        <taxon>Allocoleopsis franciscana</taxon>
    </lineage>
</organism>
<dbReference type="PATRIC" id="fig|1173027.3.peg.7183"/>
<dbReference type="InterPro" id="IPR011989">
    <property type="entry name" value="ARM-like"/>
</dbReference>
<dbReference type="PANTHER" id="PTHR12697">
    <property type="entry name" value="PBS LYASE HEAT-LIKE PROTEIN"/>
    <property type="match status" value="1"/>
</dbReference>
<evidence type="ECO:0000256" key="3">
    <source>
        <dbReference type="ARBA" id="ARBA00045876"/>
    </source>
</evidence>
<dbReference type="SUPFAM" id="SSF48371">
    <property type="entry name" value="ARM repeat"/>
    <property type="match status" value="1"/>
</dbReference>
<accession>K9WQN6</accession>
<evidence type="ECO:0000313" key="5">
    <source>
        <dbReference type="Proteomes" id="UP000010471"/>
    </source>
</evidence>
<protein>
    <submittedName>
        <fullName evidence="4">HEAT-like repeat protein</fullName>
    </submittedName>
</protein>
<dbReference type="EMBL" id="CP003631">
    <property type="protein sequence ID" value="AFZ22074.1"/>
    <property type="molecule type" value="Genomic_DNA"/>
</dbReference>
<evidence type="ECO:0000313" key="4">
    <source>
        <dbReference type="EMBL" id="AFZ22074.1"/>
    </source>
</evidence>
<proteinExistence type="predicted"/>
<dbReference type="PROSITE" id="PS50077">
    <property type="entry name" value="HEAT_REPEAT"/>
    <property type="match status" value="2"/>
</dbReference>
<dbReference type="Gene3D" id="1.25.10.10">
    <property type="entry name" value="Leucine-rich Repeat Variant"/>
    <property type="match status" value="4"/>
</dbReference>
<dbReference type="Proteomes" id="UP000010471">
    <property type="component" value="Plasmid pMIC7113.01"/>
</dbReference>
<comment type="function">
    <text evidence="3">Catalyzes the hydroxylation of the N(6)-(4-aminobutyl)-L-lysine intermediate produced by deoxyhypusine synthase/DHPS on a critical lysine of the eukaryotic translation initiation factor 5A/eIF-5A. This is the second step of the post-translational modification of that lysine into an unusual amino acid residue named hypusine. Hypusination is unique to mature eIF-5A factor and is essential for its function.</text>
</comment>
<dbReference type="InterPro" id="IPR004155">
    <property type="entry name" value="PBS_lyase_HEAT"/>
</dbReference>
<dbReference type="PANTHER" id="PTHR12697:SF5">
    <property type="entry name" value="DEOXYHYPUSINE HYDROXYLASE"/>
    <property type="match status" value="1"/>
</dbReference>
<dbReference type="InterPro" id="IPR021133">
    <property type="entry name" value="HEAT_type_2"/>
</dbReference>
<dbReference type="KEGG" id="mic:Mic7113_6495"/>
<evidence type="ECO:0000256" key="2">
    <source>
        <dbReference type="ARBA" id="ARBA00022738"/>
    </source>
</evidence>
<name>K9WQN6_9CYAN</name>
<evidence type="ECO:0000256" key="1">
    <source>
        <dbReference type="ARBA" id="ARBA00022549"/>
    </source>
</evidence>
<gene>
    <name evidence="4" type="ORF">Mic7113_6495</name>
</gene>